<protein>
    <submittedName>
        <fullName evidence="1">Uncharacterized protein</fullName>
    </submittedName>
</protein>
<name>W1XID2_9ZZZZ</name>
<gene>
    <name evidence="1" type="ORF">Q604_UNBC16209G0001</name>
</gene>
<comment type="caution">
    <text evidence="1">The sequence shown here is derived from an EMBL/GenBank/DDBJ whole genome shotgun (WGS) entry which is preliminary data.</text>
</comment>
<evidence type="ECO:0000313" key="1">
    <source>
        <dbReference type="EMBL" id="ETJ29245.1"/>
    </source>
</evidence>
<sequence length="69" mass="7769">KNNIISNEKVGQAALAALMSLPHKALGSKSSVFTTEHDNIFKKDFLKIVLSYAIHNTIEKYKKSYKTDE</sequence>
<proteinExistence type="predicted"/>
<feature type="non-terminal residue" evidence="1">
    <location>
        <position position="69"/>
    </location>
</feature>
<dbReference type="EMBL" id="AZMM01016209">
    <property type="protein sequence ID" value="ETJ29245.1"/>
    <property type="molecule type" value="Genomic_DNA"/>
</dbReference>
<feature type="non-terminal residue" evidence="1">
    <location>
        <position position="1"/>
    </location>
</feature>
<reference evidence="1" key="1">
    <citation type="submission" date="2013-12" db="EMBL/GenBank/DDBJ databases">
        <title>A Varibaculum cambriense genome reconstructed from a premature infant gut community with otherwise low bacterial novelty that shifts toward anaerobic metabolism during the third week of life.</title>
        <authorList>
            <person name="Brown C.T."/>
            <person name="Sharon I."/>
            <person name="Thomas B.C."/>
            <person name="Castelle C.J."/>
            <person name="Morowitz M.J."/>
            <person name="Banfield J.F."/>
        </authorList>
    </citation>
    <scope>NUCLEOTIDE SEQUENCE</scope>
</reference>
<accession>W1XID2</accession>
<dbReference type="AlphaFoldDB" id="W1XID2"/>
<organism evidence="1">
    <name type="scientific">human gut metagenome</name>
    <dbReference type="NCBI Taxonomy" id="408170"/>
    <lineage>
        <taxon>unclassified sequences</taxon>
        <taxon>metagenomes</taxon>
        <taxon>organismal metagenomes</taxon>
    </lineage>
</organism>